<dbReference type="RefSeq" id="WP_168080691.1">
    <property type="nucleotide sequence ID" value="NZ_JAAVJI010000001.1"/>
</dbReference>
<dbReference type="PANTHER" id="PTHR35563:SF2">
    <property type="entry name" value="BARREL METAL-DEPENDENT HYDROLASE, PUTATIVE (AFU_ORTHOLOGUE AFUA_1G16240)-RELATED"/>
    <property type="match status" value="1"/>
</dbReference>
<organism evidence="2 3">
    <name type="scientific">Pseudomonas quercus</name>
    <dbReference type="NCBI Taxonomy" id="2722792"/>
    <lineage>
        <taxon>Bacteria</taxon>
        <taxon>Pseudomonadati</taxon>
        <taxon>Pseudomonadota</taxon>
        <taxon>Gammaproteobacteria</taxon>
        <taxon>Pseudomonadales</taxon>
        <taxon>Pseudomonadaceae</taxon>
        <taxon>Pseudomonas</taxon>
    </lineage>
</organism>
<keyword evidence="3" id="KW-1185">Reference proteome</keyword>
<reference evidence="2 3" key="1">
    <citation type="submission" date="2020-03" db="EMBL/GenBank/DDBJ databases">
        <authorList>
            <person name="Wang L."/>
            <person name="He N."/>
            <person name="Li Y."/>
            <person name="Fang Y."/>
            <person name="Zhang F."/>
        </authorList>
    </citation>
    <scope>NUCLEOTIDE SEQUENCE [LARGE SCALE GENOMIC DNA]</scope>
    <source>
        <strain evidence="3">hsmgli-8</strain>
    </source>
</reference>
<dbReference type="Gene3D" id="3.20.20.140">
    <property type="entry name" value="Metal-dependent hydrolases"/>
    <property type="match status" value="1"/>
</dbReference>
<feature type="domain" description="Amidohydrolase-related" evidence="1">
    <location>
        <begin position="12"/>
        <end position="276"/>
    </location>
</feature>
<dbReference type="EMBL" id="JAAVJI010000001">
    <property type="protein sequence ID" value="NJO99492.1"/>
    <property type="molecule type" value="Genomic_DNA"/>
</dbReference>
<protein>
    <submittedName>
        <fullName evidence="2">Amidohydrolase family protein</fullName>
    </submittedName>
</protein>
<sequence length="276" mass="30570">MPDTSAVPLTGIDAHAHVFTRELDLAAERRYAPGYDAPLAQYLAHLHRHGFSHGVLVQPSFLGTDNSYLLSALRQAPERLRGVVVLAPDTSPVVLERLAAQGVVGIRLNLLGKAMPDLREPLWKRFFGRVAEFGWHVELHRHVDDLPELVTQLLPCGVRLVIDHFGRPDAALGVHHPGFAHVLALGANEQVWLKVSGLYRLGGTDEQKLAFAREAMALLEQRFGAQRLVWGSDWPHTQHEHHISFPTAVAQLEALGCSSHLRQALLIDAPRVLFGF</sequence>
<dbReference type="InterPro" id="IPR052358">
    <property type="entry name" value="Aro_Compnd_Degr_Hydrolases"/>
</dbReference>
<dbReference type="InterPro" id="IPR006680">
    <property type="entry name" value="Amidohydro-rel"/>
</dbReference>
<gene>
    <name evidence="2" type="ORF">HBH25_01245</name>
</gene>
<proteinExistence type="predicted"/>
<dbReference type="Proteomes" id="UP000746535">
    <property type="component" value="Unassembled WGS sequence"/>
</dbReference>
<dbReference type="InterPro" id="IPR032466">
    <property type="entry name" value="Metal_Hydrolase"/>
</dbReference>
<comment type="caution">
    <text evidence="2">The sequence shown here is derived from an EMBL/GenBank/DDBJ whole genome shotgun (WGS) entry which is preliminary data.</text>
</comment>
<evidence type="ECO:0000259" key="1">
    <source>
        <dbReference type="Pfam" id="PF04909"/>
    </source>
</evidence>
<dbReference type="PANTHER" id="PTHR35563">
    <property type="entry name" value="BARREL METAL-DEPENDENT HYDROLASE, PUTATIVE (AFU_ORTHOLOGUE AFUA_1G16240)-RELATED"/>
    <property type="match status" value="1"/>
</dbReference>
<evidence type="ECO:0000313" key="3">
    <source>
        <dbReference type="Proteomes" id="UP000746535"/>
    </source>
</evidence>
<dbReference type="SUPFAM" id="SSF51556">
    <property type="entry name" value="Metallo-dependent hydrolases"/>
    <property type="match status" value="1"/>
</dbReference>
<evidence type="ECO:0000313" key="2">
    <source>
        <dbReference type="EMBL" id="NJO99492.1"/>
    </source>
</evidence>
<dbReference type="Pfam" id="PF04909">
    <property type="entry name" value="Amidohydro_2"/>
    <property type="match status" value="1"/>
</dbReference>
<name>A0ABX0YBL5_9PSED</name>
<accession>A0ABX0YBL5</accession>